<proteinExistence type="predicted"/>
<accession>A0A371FBE0</accession>
<gene>
    <name evidence="2" type="ORF">CR513_44494</name>
</gene>
<feature type="region of interest" description="Disordered" evidence="1">
    <location>
        <begin position="26"/>
        <end position="83"/>
    </location>
</feature>
<evidence type="ECO:0000313" key="3">
    <source>
        <dbReference type="Proteomes" id="UP000257109"/>
    </source>
</evidence>
<dbReference type="AlphaFoldDB" id="A0A371FBE0"/>
<organism evidence="2 3">
    <name type="scientific">Mucuna pruriens</name>
    <name type="common">Velvet bean</name>
    <name type="synonym">Dolichos pruriens</name>
    <dbReference type="NCBI Taxonomy" id="157652"/>
    <lineage>
        <taxon>Eukaryota</taxon>
        <taxon>Viridiplantae</taxon>
        <taxon>Streptophyta</taxon>
        <taxon>Embryophyta</taxon>
        <taxon>Tracheophyta</taxon>
        <taxon>Spermatophyta</taxon>
        <taxon>Magnoliopsida</taxon>
        <taxon>eudicotyledons</taxon>
        <taxon>Gunneridae</taxon>
        <taxon>Pentapetalae</taxon>
        <taxon>rosids</taxon>
        <taxon>fabids</taxon>
        <taxon>Fabales</taxon>
        <taxon>Fabaceae</taxon>
        <taxon>Papilionoideae</taxon>
        <taxon>50 kb inversion clade</taxon>
        <taxon>NPAAA clade</taxon>
        <taxon>indigoferoid/millettioid clade</taxon>
        <taxon>Phaseoleae</taxon>
        <taxon>Mucuna</taxon>
    </lineage>
</organism>
<name>A0A371FBE0_MUCPR</name>
<dbReference type="Proteomes" id="UP000257109">
    <property type="component" value="Unassembled WGS sequence"/>
</dbReference>
<evidence type="ECO:0000313" key="2">
    <source>
        <dbReference type="EMBL" id="RDX75609.1"/>
    </source>
</evidence>
<keyword evidence="3" id="KW-1185">Reference proteome</keyword>
<evidence type="ECO:0000256" key="1">
    <source>
        <dbReference type="SAM" id="MobiDB-lite"/>
    </source>
</evidence>
<feature type="compositionally biased region" description="Polar residues" evidence="1">
    <location>
        <begin position="38"/>
        <end position="61"/>
    </location>
</feature>
<protein>
    <submittedName>
        <fullName evidence="2">Uncharacterized protein</fullName>
    </submittedName>
</protein>
<feature type="non-terminal residue" evidence="2">
    <location>
        <position position="1"/>
    </location>
</feature>
<reference evidence="2" key="1">
    <citation type="submission" date="2018-05" db="EMBL/GenBank/DDBJ databases">
        <title>Draft genome of Mucuna pruriens seed.</title>
        <authorList>
            <person name="Nnadi N.E."/>
            <person name="Vos R."/>
            <person name="Hasami M.H."/>
            <person name="Devisetty U.K."/>
            <person name="Aguiy J.C."/>
        </authorList>
    </citation>
    <scope>NUCLEOTIDE SEQUENCE [LARGE SCALE GENOMIC DNA]</scope>
    <source>
        <strain evidence="2">JCA_2017</strain>
    </source>
</reference>
<feature type="compositionally biased region" description="Polar residues" evidence="1">
    <location>
        <begin position="72"/>
        <end position="81"/>
    </location>
</feature>
<sequence>MTCEHAGKGLHALTLCLDLNQKDECEHHDTPRPVISPHGNTPNHGVNSRPRQVGTTTFNENGRSKLLGTPHRSMNNSNQNGAPLVVVSMDPSQNPRNLYYLHLGKNLEATLVTKPLINHNYNS</sequence>
<dbReference type="EMBL" id="QJKJ01009782">
    <property type="protein sequence ID" value="RDX75609.1"/>
    <property type="molecule type" value="Genomic_DNA"/>
</dbReference>
<comment type="caution">
    <text evidence="2">The sequence shown here is derived from an EMBL/GenBank/DDBJ whole genome shotgun (WGS) entry which is preliminary data.</text>
</comment>